<evidence type="ECO:0000313" key="2">
    <source>
        <dbReference type="EMBL" id="WQF78254.1"/>
    </source>
</evidence>
<feature type="region of interest" description="Disordered" evidence="1">
    <location>
        <begin position="427"/>
        <end position="501"/>
    </location>
</feature>
<dbReference type="Proteomes" id="UP001322277">
    <property type="component" value="Chromosome 2"/>
</dbReference>
<feature type="compositionally biased region" description="Acidic residues" evidence="1">
    <location>
        <begin position="879"/>
        <end position="890"/>
    </location>
</feature>
<dbReference type="GeneID" id="87939771"/>
<evidence type="ECO:0000256" key="1">
    <source>
        <dbReference type="SAM" id="MobiDB-lite"/>
    </source>
</evidence>
<gene>
    <name evidence="2" type="ORF">CDEST_03268</name>
</gene>
<keyword evidence="3" id="KW-1185">Reference proteome</keyword>
<sequence>MAPALQTTDPTTHQAAEPHPNEVVSPYHNGAQAHSTSTDNVISPDSEADPSAIMRKLMKGKDKEWDAVVSVRSAKNKLTLLEMPVDILRLIIKEITHTNDLTSLALTNSNLHNLAVPHIYSRFDIVWPDATQMTASDSKSVDALTYGLSTICLGSSFARRTRKMLYPGYTPSYSTAVRRQKNDYAKYTRKFSLGNGPHDWVAEYMITKESGKMLGTLVALAIEKMVNLETFVWDMPTGVLSDIFMALASIPEQCPDGESKLEKVWVRWHDNSDGSSSSAASSPPPPNPPHATVPAGSNLTAIGILIPSDAVHPTPRAAIPYAESRVEFPTFSVLPPLKSLTVLDIDELAYLDEMAIVIERSKDTLQELRVGISPKAIYKDFVQTWDGPDLRQIDRDARWPGESTIGERRLGGVLGVLVGRVYDIRRKTTSRSREKAPPSLSQTAQQTDTAPDSDSTETSITLGDSEDAGADDSQADRAIEPHPGQTADHATGTGLASNTKEQGHIQPMEAVQLDKEPATGDNIGNDASSKLLRKRLDGKLKLRTLELERVPLSIQVCCQAIDWTVLTTLTILECAQHEHLWKALRRQFGPTPITRLGSHHHHQTSPHKQSMEYHLSLKSIHTDVTSTPLISFLRDTLAPNSLEVLFLQDRRRASGPPAVTIEQIFKGVIKKHRSSLQKVLLDSSDRKRGGSNAPTDSSRWRNWVVPTDMLLYMTSGRMTNLRELAVSLYYKDWHTFLQRLPNAPQLRSLNLQHIADHILGNFDARELALQLVDIITLRPEIQLCYVGISTKCFEILESKPVEENGASTTSITTDPAVTGHDSGIDGEDEEEDEEDGTDDETASQVDEETSEEEGEDDDTPASAVDAEDSQSEASAAAQDSDDDDDDDDDSMRDVDCNHSRPRLRLREILFYDDKVAIFKARHGRL</sequence>
<feature type="compositionally biased region" description="Polar residues" evidence="1">
    <location>
        <begin position="805"/>
        <end position="815"/>
    </location>
</feature>
<evidence type="ECO:0008006" key="4">
    <source>
        <dbReference type="Google" id="ProtNLM"/>
    </source>
</evidence>
<feature type="compositionally biased region" description="Polar residues" evidence="1">
    <location>
        <begin position="32"/>
        <end position="43"/>
    </location>
</feature>
<feature type="compositionally biased region" description="Polar residues" evidence="1">
    <location>
        <begin position="1"/>
        <end position="14"/>
    </location>
</feature>
<feature type="region of interest" description="Disordered" evidence="1">
    <location>
        <begin position="1"/>
        <end position="47"/>
    </location>
</feature>
<feature type="region of interest" description="Disordered" evidence="1">
    <location>
        <begin position="272"/>
        <end position="294"/>
    </location>
</feature>
<dbReference type="KEGG" id="cdet:87939771"/>
<feature type="compositionally biased region" description="Pro residues" evidence="1">
    <location>
        <begin position="282"/>
        <end position="291"/>
    </location>
</feature>
<feature type="compositionally biased region" description="Acidic residues" evidence="1">
    <location>
        <begin position="824"/>
        <end position="870"/>
    </location>
</feature>
<dbReference type="EMBL" id="CP137306">
    <property type="protein sequence ID" value="WQF78254.1"/>
    <property type="molecule type" value="Genomic_DNA"/>
</dbReference>
<reference evidence="3" key="1">
    <citation type="journal article" date="2023" name="bioRxiv">
        <title>Complete genome of the Medicago anthracnose fungus, Colletotrichum destructivum, reveals a mini-chromosome-like region within a core chromosome.</title>
        <authorList>
            <person name="Lapalu N."/>
            <person name="Simon A."/>
            <person name="Lu A."/>
            <person name="Plaumann P.-L."/>
            <person name="Amselem J."/>
            <person name="Pigne S."/>
            <person name="Auger A."/>
            <person name="Koch C."/>
            <person name="Dallery J.-F."/>
            <person name="O'Connell R.J."/>
        </authorList>
    </citation>
    <scope>NUCLEOTIDE SEQUENCE [LARGE SCALE GENOMIC DNA]</scope>
    <source>
        <strain evidence="3">CBS 520.97</strain>
    </source>
</reference>
<dbReference type="RefSeq" id="XP_062775478.1">
    <property type="nucleotide sequence ID" value="XM_062919427.1"/>
</dbReference>
<proteinExistence type="predicted"/>
<feature type="region of interest" description="Disordered" evidence="1">
    <location>
        <begin position="802"/>
        <end position="899"/>
    </location>
</feature>
<accession>A0AAX4I4R2</accession>
<dbReference type="AlphaFoldDB" id="A0AAX4I4R2"/>
<feature type="compositionally biased region" description="Polar residues" evidence="1">
    <location>
        <begin position="439"/>
        <end position="462"/>
    </location>
</feature>
<evidence type="ECO:0000313" key="3">
    <source>
        <dbReference type="Proteomes" id="UP001322277"/>
    </source>
</evidence>
<name>A0AAX4I4R2_9PEZI</name>
<feature type="compositionally biased region" description="Basic and acidic residues" evidence="1">
    <location>
        <begin position="427"/>
        <end position="436"/>
    </location>
</feature>
<protein>
    <recommendedName>
        <fullName evidence="4">F-box domain-containing protein</fullName>
    </recommendedName>
</protein>
<organism evidence="2 3">
    <name type="scientific">Colletotrichum destructivum</name>
    <dbReference type="NCBI Taxonomy" id="34406"/>
    <lineage>
        <taxon>Eukaryota</taxon>
        <taxon>Fungi</taxon>
        <taxon>Dikarya</taxon>
        <taxon>Ascomycota</taxon>
        <taxon>Pezizomycotina</taxon>
        <taxon>Sordariomycetes</taxon>
        <taxon>Hypocreomycetidae</taxon>
        <taxon>Glomerellales</taxon>
        <taxon>Glomerellaceae</taxon>
        <taxon>Colletotrichum</taxon>
        <taxon>Colletotrichum destructivum species complex</taxon>
    </lineage>
</organism>